<name>A0A1C1YQB9_9HYPH</name>
<sequence>METNMATILTFDRARCRVPMQSRSKAGTTTAQILFFTGIRREPLKLSYAPHPERADAPVRRDPDGHPPRHPEPMFDDGVPQKPGRAKRRNAKSR</sequence>
<keyword evidence="3" id="KW-1185">Reference proteome</keyword>
<comment type="caution">
    <text evidence="2">The sequence shown here is derived from an EMBL/GenBank/DDBJ whole genome shotgun (WGS) entry which is preliminary data.</text>
</comment>
<dbReference type="EMBL" id="LQZT01000049">
    <property type="protein sequence ID" value="OCW55753.1"/>
    <property type="molecule type" value="Genomic_DNA"/>
</dbReference>
<organism evidence="2 3">
    <name type="scientific">Hoeflea olei</name>
    <dbReference type="NCBI Taxonomy" id="1480615"/>
    <lineage>
        <taxon>Bacteria</taxon>
        <taxon>Pseudomonadati</taxon>
        <taxon>Pseudomonadota</taxon>
        <taxon>Alphaproteobacteria</taxon>
        <taxon>Hyphomicrobiales</taxon>
        <taxon>Rhizobiaceae</taxon>
        <taxon>Hoeflea</taxon>
    </lineage>
</organism>
<feature type="region of interest" description="Disordered" evidence="1">
    <location>
        <begin position="46"/>
        <end position="94"/>
    </location>
</feature>
<feature type="compositionally biased region" description="Basic and acidic residues" evidence="1">
    <location>
        <begin position="51"/>
        <end position="73"/>
    </location>
</feature>
<evidence type="ECO:0000256" key="1">
    <source>
        <dbReference type="SAM" id="MobiDB-lite"/>
    </source>
</evidence>
<reference evidence="2 3" key="1">
    <citation type="submission" date="2015-12" db="EMBL/GenBank/DDBJ databases">
        <authorList>
            <person name="Shamseldin A."/>
            <person name="Moawad H."/>
            <person name="Abd El-Rahim W.M."/>
            <person name="Sadowsky M.J."/>
        </authorList>
    </citation>
    <scope>NUCLEOTIDE SEQUENCE [LARGE SCALE GENOMIC DNA]</scope>
    <source>
        <strain evidence="2 3">JC234</strain>
    </source>
</reference>
<proteinExistence type="predicted"/>
<protein>
    <submittedName>
        <fullName evidence="2">Uncharacterized protein</fullName>
    </submittedName>
</protein>
<feature type="compositionally biased region" description="Basic residues" evidence="1">
    <location>
        <begin position="84"/>
        <end position="94"/>
    </location>
</feature>
<gene>
    <name evidence="2" type="ORF">AWJ14_14805</name>
</gene>
<dbReference type="Proteomes" id="UP000094795">
    <property type="component" value="Unassembled WGS sequence"/>
</dbReference>
<accession>A0A1C1YQB9</accession>
<evidence type="ECO:0000313" key="2">
    <source>
        <dbReference type="EMBL" id="OCW55753.1"/>
    </source>
</evidence>
<evidence type="ECO:0000313" key="3">
    <source>
        <dbReference type="Proteomes" id="UP000094795"/>
    </source>
</evidence>
<dbReference type="AlphaFoldDB" id="A0A1C1YQB9"/>